<accession>A0A016VFP0</accession>
<dbReference type="GO" id="GO:0043005">
    <property type="term" value="C:neuron projection"/>
    <property type="evidence" value="ECO:0007669"/>
    <property type="project" value="TreeGrafter"/>
</dbReference>
<dbReference type="EMBL" id="JARK01001347">
    <property type="protein sequence ID" value="EYC25857.1"/>
    <property type="molecule type" value="Genomic_DNA"/>
</dbReference>
<organism evidence="9 10">
    <name type="scientific">Ancylostoma ceylanicum</name>
    <dbReference type="NCBI Taxonomy" id="53326"/>
    <lineage>
        <taxon>Eukaryota</taxon>
        <taxon>Metazoa</taxon>
        <taxon>Ecdysozoa</taxon>
        <taxon>Nematoda</taxon>
        <taxon>Chromadorea</taxon>
        <taxon>Rhabditida</taxon>
        <taxon>Rhabditina</taxon>
        <taxon>Rhabditomorpha</taxon>
        <taxon>Strongyloidea</taxon>
        <taxon>Ancylostomatidae</taxon>
        <taxon>Ancylostomatinae</taxon>
        <taxon>Ancylostoma</taxon>
    </lineage>
</organism>
<gene>
    <name evidence="9" type="primary">Acey_s0011.g1426</name>
    <name evidence="9" type="ORF">Y032_0011g1426</name>
</gene>
<evidence type="ECO:0000313" key="10">
    <source>
        <dbReference type="Proteomes" id="UP000024635"/>
    </source>
</evidence>
<keyword evidence="7" id="KW-0915">Sodium</keyword>
<keyword evidence="2" id="KW-0813">Transport</keyword>
<reference evidence="10" key="1">
    <citation type="journal article" date="2015" name="Nat. Genet.">
        <title>The genome and transcriptome of the zoonotic hookworm Ancylostoma ceylanicum identify infection-specific gene families.</title>
        <authorList>
            <person name="Schwarz E.M."/>
            <person name="Hu Y."/>
            <person name="Antoshechkin I."/>
            <person name="Miller M.M."/>
            <person name="Sternberg P.W."/>
            <person name="Aroian R.V."/>
        </authorList>
    </citation>
    <scope>NUCLEOTIDE SEQUENCE</scope>
    <source>
        <strain evidence="10">HY135</strain>
    </source>
</reference>
<dbReference type="PANTHER" id="PTHR11616">
    <property type="entry name" value="SODIUM/CHLORIDE DEPENDENT TRANSPORTER"/>
    <property type="match status" value="1"/>
</dbReference>
<dbReference type="GO" id="GO:0046872">
    <property type="term" value="F:metal ion binding"/>
    <property type="evidence" value="ECO:0007669"/>
    <property type="project" value="UniProtKB-KW"/>
</dbReference>
<evidence type="ECO:0000256" key="6">
    <source>
        <dbReference type="ARBA" id="ARBA00023136"/>
    </source>
</evidence>
<keyword evidence="6 8" id="KW-0472">Membrane</keyword>
<proteinExistence type="predicted"/>
<dbReference type="SUPFAM" id="SSF161070">
    <property type="entry name" value="SNF-like"/>
    <property type="match status" value="1"/>
</dbReference>
<feature type="binding site" evidence="7">
    <location>
        <position position="23"/>
    </location>
    <ligand>
        <name>Na(+)</name>
        <dbReference type="ChEBI" id="CHEBI:29101"/>
        <label>1</label>
    </ligand>
</feature>
<dbReference type="AlphaFoldDB" id="A0A016VFP0"/>
<dbReference type="GO" id="GO:0005886">
    <property type="term" value="C:plasma membrane"/>
    <property type="evidence" value="ECO:0007669"/>
    <property type="project" value="TreeGrafter"/>
</dbReference>
<evidence type="ECO:0000256" key="1">
    <source>
        <dbReference type="ARBA" id="ARBA00004141"/>
    </source>
</evidence>
<name>A0A016VFP0_9BILA</name>
<feature type="transmembrane region" description="Helical" evidence="8">
    <location>
        <begin position="12"/>
        <end position="32"/>
    </location>
</feature>
<evidence type="ECO:0000256" key="5">
    <source>
        <dbReference type="ARBA" id="ARBA00022989"/>
    </source>
</evidence>
<evidence type="ECO:0000313" key="9">
    <source>
        <dbReference type="EMBL" id="EYC25857.1"/>
    </source>
</evidence>
<dbReference type="OrthoDB" id="5875778at2759"/>
<protein>
    <recommendedName>
        <fullName evidence="11">Sodium:neurotransmitter symporter family protein</fullName>
    </recommendedName>
</protein>
<dbReference type="Pfam" id="PF00209">
    <property type="entry name" value="SNF"/>
    <property type="match status" value="1"/>
</dbReference>
<keyword evidence="3 8" id="KW-0812">Transmembrane</keyword>
<keyword evidence="10" id="KW-1185">Reference proteome</keyword>
<feature type="transmembrane region" description="Helical" evidence="8">
    <location>
        <begin position="44"/>
        <end position="68"/>
    </location>
</feature>
<dbReference type="STRING" id="53326.A0A016VFP0"/>
<dbReference type="GO" id="GO:0005332">
    <property type="term" value="F:gamma-aminobutyric acid:sodium:chloride symporter activity"/>
    <property type="evidence" value="ECO:0007669"/>
    <property type="project" value="TreeGrafter"/>
</dbReference>
<evidence type="ECO:0000256" key="7">
    <source>
        <dbReference type="PIRSR" id="PIRSR600175-1"/>
    </source>
</evidence>
<dbReference type="PANTHER" id="PTHR11616:SF326">
    <property type="entry name" value="SODIUM-DEPENDENT TRANSPORTER SNF-5"/>
    <property type="match status" value="1"/>
</dbReference>
<dbReference type="InterPro" id="IPR037272">
    <property type="entry name" value="SNS_sf"/>
</dbReference>
<keyword evidence="5 8" id="KW-1133">Transmembrane helix</keyword>
<comment type="caution">
    <text evidence="9">The sequence shown here is derived from an EMBL/GenBank/DDBJ whole genome shotgun (WGS) entry which is preliminary data.</text>
</comment>
<dbReference type="Proteomes" id="UP000024635">
    <property type="component" value="Unassembled WGS sequence"/>
</dbReference>
<dbReference type="InterPro" id="IPR000175">
    <property type="entry name" value="Na/ntran_symport"/>
</dbReference>
<evidence type="ECO:0008006" key="11">
    <source>
        <dbReference type="Google" id="ProtNLM"/>
    </source>
</evidence>
<dbReference type="PROSITE" id="PS50267">
    <property type="entry name" value="NA_NEUROTRAN_SYMP_3"/>
    <property type="match status" value="1"/>
</dbReference>
<evidence type="ECO:0000256" key="8">
    <source>
        <dbReference type="SAM" id="Phobius"/>
    </source>
</evidence>
<evidence type="ECO:0000256" key="2">
    <source>
        <dbReference type="ARBA" id="ARBA00022448"/>
    </source>
</evidence>
<evidence type="ECO:0000256" key="4">
    <source>
        <dbReference type="ARBA" id="ARBA00022847"/>
    </source>
</evidence>
<keyword evidence="7" id="KW-0479">Metal-binding</keyword>
<evidence type="ECO:0000256" key="3">
    <source>
        <dbReference type="ARBA" id="ARBA00022692"/>
    </source>
</evidence>
<sequence length="184" mass="20981">MFNLARVSPDTVTELMDMLMFCGLVLNSGPIWNFPQNTMNHGGAVFLLVYLVVAVLFLFPMLHLELFVGQRHQAHICKVFRSYGRAYEGFGVAVFILTFMRSQHHIQESYPIFTHLGNVFVNVTSLISCRAEMFQGETNCTSLYNFVECERMDKTKPHFDFESGNCQRDPTDALSTAVSTIYLE</sequence>
<comment type="subcellular location">
    <subcellularLocation>
        <location evidence="1">Membrane</location>
        <topology evidence="1">Multi-pass membrane protein</topology>
    </subcellularLocation>
</comment>
<keyword evidence="4" id="KW-0769">Symport</keyword>